<dbReference type="GO" id="GO:0006886">
    <property type="term" value="P:intracellular protein transport"/>
    <property type="evidence" value="ECO:0007669"/>
    <property type="project" value="InterPro"/>
</dbReference>
<dbReference type="Proteomes" id="UP000596742">
    <property type="component" value="Unassembled WGS sequence"/>
</dbReference>
<dbReference type="Pfam" id="PF04281">
    <property type="entry name" value="Tom22"/>
    <property type="match status" value="1"/>
</dbReference>
<sequence length="106" mass="11679">MDETIVERLVGLTEMFPEGLRNFCSQAVSLSGKYTVQGYGLTRNLLWVATSAATLLVLPVVFEKERAQHQEQQRQQERQILLGPNAAMGGSSPMMPGMMPPMPPTS</sequence>
<keyword evidence="8" id="KW-1133">Transmembrane helix</keyword>
<evidence type="ECO:0000256" key="2">
    <source>
        <dbReference type="ARBA" id="ARBA00009874"/>
    </source>
</evidence>
<evidence type="ECO:0000256" key="1">
    <source>
        <dbReference type="ARBA" id="ARBA00004572"/>
    </source>
</evidence>
<evidence type="ECO:0000256" key="13">
    <source>
        <dbReference type="SAM" id="MobiDB-lite"/>
    </source>
</evidence>
<comment type="caution">
    <text evidence="14">The sequence shown here is derived from an EMBL/GenBank/DDBJ whole genome shotgun (WGS) entry which is preliminary data.</text>
</comment>
<organism evidence="14 15">
    <name type="scientific">Mytilus galloprovincialis</name>
    <name type="common">Mediterranean mussel</name>
    <dbReference type="NCBI Taxonomy" id="29158"/>
    <lineage>
        <taxon>Eukaryota</taxon>
        <taxon>Metazoa</taxon>
        <taxon>Spiralia</taxon>
        <taxon>Lophotrochozoa</taxon>
        <taxon>Mollusca</taxon>
        <taxon>Bivalvia</taxon>
        <taxon>Autobranchia</taxon>
        <taxon>Pteriomorphia</taxon>
        <taxon>Mytilida</taxon>
        <taxon>Mytiloidea</taxon>
        <taxon>Mytilidae</taxon>
        <taxon>Mytilinae</taxon>
        <taxon>Mytilus</taxon>
    </lineage>
</organism>
<keyword evidence="6" id="KW-1000">Mitochondrion outer membrane</keyword>
<evidence type="ECO:0000256" key="12">
    <source>
        <dbReference type="ARBA" id="ARBA00023170"/>
    </source>
</evidence>
<dbReference type="AlphaFoldDB" id="A0A8B6HEI8"/>
<comment type="subcellular location">
    <subcellularLocation>
        <location evidence="1">Mitochondrion outer membrane</location>
        <topology evidence="1">Single-pass membrane protein</topology>
    </subcellularLocation>
</comment>
<evidence type="ECO:0000256" key="11">
    <source>
        <dbReference type="ARBA" id="ARBA00023136"/>
    </source>
</evidence>
<keyword evidence="5" id="KW-0812">Transmembrane</keyword>
<evidence type="ECO:0000256" key="9">
    <source>
        <dbReference type="ARBA" id="ARBA00023010"/>
    </source>
</evidence>
<proteinExistence type="inferred from homology"/>
<evidence type="ECO:0000256" key="4">
    <source>
        <dbReference type="ARBA" id="ARBA00022448"/>
    </source>
</evidence>
<keyword evidence="9" id="KW-0811">Translocation</keyword>
<reference evidence="14" key="1">
    <citation type="submission" date="2018-11" db="EMBL/GenBank/DDBJ databases">
        <authorList>
            <person name="Alioto T."/>
            <person name="Alioto T."/>
        </authorList>
    </citation>
    <scope>NUCLEOTIDE SEQUENCE</scope>
</reference>
<evidence type="ECO:0000256" key="8">
    <source>
        <dbReference type="ARBA" id="ARBA00022989"/>
    </source>
</evidence>
<protein>
    <recommendedName>
        <fullName evidence="3">Mitochondrial import receptor subunit TOM22 homolog</fullName>
    </recommendedName>
</protein>
<keyword evidence="4" id="KW-0813">Transport</keyword>
<keyword evidence="10" id="KW-0496">Mitochondrion</keyword>
<dbReference type="PANTHER" id="PTHR12504:SF0">
    <property type="entry name" value="MITOCHONDRIAL IMPORT RECEPTOR SUBUNIT TOM22 HOMOLOG"/>
    <property type="match status" value="1"/>
</dbReference>
<evidence type="ECO:0000313" key="14">
    <source>
        <dbReference type="EMBL" id="VDI77762.1"/>
    </source>
</evidence>
<dbReference type="OrthoDB" id="10016939at2759"/>
<evidence type="ECO:0000256" key="3">
    <source>
        <dbReference type="ARBA" id="ARBA00016229"/>
    </source>
</evidence>
<feature type="region of interest" description="Disordered" evidence="13">
    <location>
        <begin position="67"/>
        <end position="106"/>
    </location>
</feature>
<evidence type="ECO:0000256" key="5">
    <source>
        <dbReference type="ARBA" id="ARBA00022692"/>
    </source>
</evidence>
<keyword evidence="11" id="KW-0472">Membrane</keyword>
<keyword evidence="12 14" id="KW-0675">Receptor</keyword>
<feature type="compositionally biased region" description="Low complexity" evidence="13">
    <location>
        <begin position="88"/>
        <end position="97"/>
    </location>
</feature>
<dbReference type="EMBL" id="UYJE01009878">
    <property type="protein sequence ID" value="VDI77762.1"/>
    <property type="molecule type" value="Genomic_DNA"/>
</dbReference>
<gene>
    <name evidence="14" type="ORF">MGAL_10B005520</name>
</gene>
<dbReference type="CDD" id="cd22884">
    <property type="entry name" value="TOM22"/>
    <property type="match status" value="1"/>
</dbReference>
<keyword evidence="15" id="KW-1185">Reference proteome</keyword>
<accession>A0A8B6HEI8</accession>
<feature type="compositionally biased region" description="Basic and acidic residues" evidence="13">
    <location>
        <begin position="67"/>
        <end position="77"/>
    </location>
</feature>
<comment type="similarity">
    <text evidence="2">Belongs to the Tom22 family.</text>
</comment>
<dbReference type="PANTHER" id="PTHR12504">
    <property type="entry name" value="MITOCHONDRIAL IMPORT RECEPTOR SUBUNIT TOM22"/>
    <property type="match status" value="1"/>
</dbReference>
<evidence type="ECO:0000256" key="7">
    <source>
        <dbReference type="ARBA" id="ARBA00022927"/>
    </source>
</evidence>
<dbReference type="InterPro" id="IPR005683">
    <property type="entry name" value="Tom22"/>
</dbReference>
<evidence type="ECO:0000313" key="15">
    <source>
        <dbReference type="Proteomes" id="UP000596742"/>
    </source>
</evidence>
<evidence type="ECO:0000256" key="6">
    <source>
        <dbReference type="ARBA" id="ARBA00022787"/>
    </source>
</evidence>
<evidence type="ECO:0000256" key="10">
    <source>
        <dbReference type="ARBA" id="ARBA00023128"/>
    </source>
</evidence>
<dbReference type="GO" id="GO:0005741">
    <property type="term" value="C:mitochondrial outer membrane"/>
    <property type="evidence" value="ECO:0007669"/>
    <property type="project" value="UniProtKB-SubCell"/>
</dbReference>
<keyword evidence="7" id="KW-0653">Protein transport</keyword>
<name>A0A8B6HEI8_MYTGA</name>